<keyword evidence="1" id="KW-1133">Transmembrane helix</keyword>
<dbReference type="RefSeq" id="XP_024669822.1">
    <property type="nucleotide sequence ID" value="XM_024813575.1"/>
</dbReference>
<keyword evidence="3" id="KW-1185">Reference proteome</keyword>
<evidence type="ECO:0000313" key="2">
    <source>
        <dbReference type="EMBL" id="PLB35810.1"/>
    </source>
</evidence>
<gene>
    <name evidence="2" type="ORF">BDW47DRAFT_109866</name>
</gene>
<dbReference type="AlphaFoldDB" id="A0A2I2F582"/>
<evidence type="ECO:0000313" key="3">
    <source>
        <dbReference type="Proteomes" id="UP000234585"/>
    </source>
</evidence>
<dbReference type="GeneID" id="36520735"/>
<accession>A0A2I2F582</accession>
<sequence length="60" mass="6660">MGRREDRREDLFYAITATALRAATTVLVLGLTLGLRAFGNDLIQAAVHFGHVRGDMWSEV</sequence>
<feature type="transmembrane region" description="Helical" evidence="1">
    <location>
        <begin position="12"/>
        <end position="33"/>
    </location>
</feature>
<proteinExistence type="predicted"/>
<reference evidence="2 3" key="1">
    <citation type="submission" date="2017-12" db="EMBL/GenBank/DDBJ databases">
        <authorList>
            <consortium name="DOE Joint Genome Institute"/>
            <person name="Haridas S."/>
            <person name="Kjaerbolling I."/>
            <person name="Vesth T.C."/>
            <person name="Frisvad J.C."/>
            <person name="Nybo J.L."/>
            <person name="Theobald S."/>
            <person name="Kuo A."/>
            <person name="Bowyer P."/>
            <person name="Matsuda Y."/>
            <person name="Mondo S."/>
            <person name="Lyhne E.K."/>
            <person name="Kogle M.E."/>
            <person name="Clum A."/>
            <person name="Lipzen A."/>
            <person name="Salamov A."/>
            <person name="Ngan C.Y."/>
            <person name="Daum C."/>
            <person name="Chiniquy J."/>
            <person name="Barry K."/>
            <person name="LaButti K."/>
            <person name="Simmons B.A."/>
            <person name="Magnuson J.K."/>
            <person name="Mortensen U.H."/>
            <person name="Larsen T.O."/>
            <person name="Grigoriev I.V."/>
            <person name="Baker S.E."/>
            <person name="Andersen M.R."/>
            <person name="Nordberg H.P."/>
            <person name="Cantor M.N."/>
            <person name="Hua S.X."/>
        </authorList>
    </citation>
    <scope>NUCLEOTIDE SEQUENCE [LARGE SCALE GENOMIC DNA]</scope>
    <source>
        <strain evidence="2 3">CBS 102.13</strain>
    </source>
</reference>
<keyword evidence="1" id="KW-0812">Transmembrane</keyword>
<protein>
    <submittedName>
        <fullName evidence="2">Uncharacterized protein</fullName>
    </submittedName>
</protein>
<dbReference type="Proteomes" id="UP000234585">
    <property type="component" value="Unassembled WGS sequence"/>
</dbReference>
<dbReference type="EMBL" id="KZ559158">
    <property type="protein sequence ID" value="PLB35810.1"/>
    <property type="molecule type" value="Genomic_DNA"/>
</dbReference>
<name>A0A2I2F582_ASPCN</name>
<evidence type="ECO:0000256" key="1">
    <source>
        <dbReference type="SAM" id="Phobius"/>
    </source>
</evidence>
<organism evidence="2 3">
    <name type="scientific">Aspergillus candidus</name>
    <dbReference type="NCBI Taxonomy" id="41067"/>
    <lineage>
        <taxon>Eukaryota</taxon>
        <taxon>Fungi</taxon>
        <taxon>Dikarya</taxon>
        <taxon>Ascomycota</taxon>
        <taxon>Pezizomycotina</taxon>
        <taxon>Eurotiomycetes</taxon>
        <taxon>Eurotiomycetidae</taxon>
        <taxon>Eurotiales</taxon>
        <taxon>Aspergillaceae</taxon>
        <taxon>Aspergillus</taxon>
        <taxon>Aspergillus subgen. Circumdati</taxon>
    </lineage>
</organism>
<keyword evidence="1" id="KW-0472">Membrane</keyword>